<proteinExistence type="predicted"/>
<evidence type="ECO:0000256" key="1">
    <source>
        <dbReference type="SAM" id="MobiDB-lite"/>
    </source>
</evidence>
<evidence type="ECO:0000256" key="2">
    <source>
        <dbReference type="SAM" id="SignalP"/>
    </source>
</evidence>
<feature type="compositionally biased region" description="Basic and acidic residues" evidence="1">
    <location>
        <begin position="46"/>
        <end position="71"/>
    </location>
</feature>
<feature type="signal peptide" evidence="2">
    <location>
        <begin position="1"/>
        <end position="24"/>
    </location>
</feature>
<evidence type="ECO:0000313" key="4">
    <source>
        <dbReference type="Proteomes" id="UP000677537"/>
    </source>
</evidence>
<dbReference type="RefSeq" id="WP_209372511.1">
    <property type="nucleotide sequence ID" value="NZ_JAGIZA010000004.1"/>
</dbReference>
<gene>
    <name evidence="3" type="ORF">J5Y10_08060</name>
</gene>
<protein>
    <submittedName>
        <fullName evidence="3">Uncharacterized protein</fullName>
    </submittedName>
</protein>
<keyword evidence="2" id="KW-0732">Signal</keyword>
<sequence>MLKRTLAVLAVAGLAAVGAPDARAEDTLFGNLFGRLSSSEAPKAGESQDMRDRERETRNLRREYWERERARMSQSAAAQPTPGAALSTDVSSRSLAAR</sequence>
<accession>A0A940S3Y5</accession>
<feature type="chain" id="PRO_5036829347" evidence="2">
    <location>
        <begin position="25"/>
        <end position="98"/>
    </location>
</feature>
<dbReference type="EMBL" id="JAGIZA010000004">
    <property type="protein sequence ID" value="MBP0492731.1"/>
    <property type="molecule type" value="Genomic_DNA"/>
</dbReference>
<evidence type="ECO:0000313" key="3">
    <source>
        <dbReference type="EMBL" id="MBP0492731.1"/>
    </source>
</evidence>
<dbReference type="AlphaFoldDB" id="A0A940S3Y5"/>
<feature type="region of interest" description="Disordered" evidence="1">
    <location>
        <begin position="35"/>
        <end position="98"/>
    </location>
</feature>
<organism evidence="3 4">
    <name type="scientific">Roseomonas indoligenes</name>
    <dbReference type="NCBI Taxonomy" id="2820811"/>
    <lineage>
        <taxon>Bacteria</taxon>
        <taxon>Pseudomonadati</taxon>
        <taxon>Pseudomonadota</taxon>
        <taxon>Alphaproteobacteria</taxon>
        <taxon>Acetobacterales</taxon>
        <taxon>Roseomonadaceae</taxon>
        <taxon>Roseomonas</taxon>
    </lineage>
</organism>
<feature type="compositionally biased region" description="Polar residues" evidence="1">
    <location>
        <begin position="88"/>
        <end position="98"/>
    </location>
</feature>
<comment type="caution">
    <text evidence="3">The sequence shown here is derived from an EMBL/GenBank/DDBJ whole genome shotgun (WGS) entry which is preliminary data.</text>
</comment>
<dbReference type="Proteomes" id="UP000677537">
    <property type="component" value="Unassembled WGS sequence"/>
</dbReference>
<keyword evidence="4" id="KW-1185">Reference proteome</keyword>
<reference evidence="3" key="1">
    <citation type="submission" date="2021-03" db="EMBL/GenBank/DDBJ databases">
        <authorList>
            <person name="So Y."/>
        </authorList>
    </citation>
    <scope>NUCLEOTIDE SEQUENCE</scope>
    <source>
        <strain evidence="3">SG15</strain>
    </source>
</reference>
<name>A0A940S3Y5_9PROT</name>